<dbReference type="Proteomes" id="UP001642720">
    <property type="component" value="Unassembled WGS sequence"/>
</dbReference>
<dbReference type="SUPFAM" id="SSF55729">
    <property type="entry name" value="Acyl-CoA N-acyltransferases (Nat)"/>
    <property type="match status" value="1"/>
</dbReference>
<dbReference type="RefSeq" id="XP_073554079.1">
    <property type="nucleotide sequence ID" value="XM_073707438.1"/>
</dbReference>
<comment type="caution">
    <text evidence="2">The sequence shown here is derived from an EMBL/GenBank/DDBJ whole genome shotgun (WGS) entry which is preliminary data.</text>
</comment>
<dbReference type="InterPro" id="IPR016181">
    <property type="entry name" value="Acyl_CoA_acyltransferase"/>
</dbReference>
<keyword evidence="3" id="KW-1185">Reference proteome</keyword>
<evidence type="ECO:0000313" key="2">
    <source>
        <dbReference type="EMBL" id="TFA97877.1"/>
    </source>
</evidence>
<dbReference type="Pfam" id="PF13302">
    <property type="entry name" value="Acetyltransf_3"/>
    <property type="match status" value="1"/>
</dbReference>
<dbReference type="InterPro" id="IPR051531">
    <property type="entry name" value="N-acetyltransferase"/>
</dbReference>
<proteinExistence type="predicted"/>
<dbReference type="PANTHER" id="PTHR43792">
    <property type="entry name" value="GNAT FAMILY, PUTATIVE (AFU_ORTHOLOGUE AFUA_3G00765)-RELATED-RELATED"/>
    <property type="match status" value="1"/>
</dbReference>
<evidence type="ECO:0000259" key="1">
    <source>
        <dbReference type="Pfam" id="PF13302"/>
    </source>
</evidence>
<dbReference type="GeneID" id="300581888"/>
<dbReference type="EMBL" id="PPTA01000026">
    <property type="protein sequence ID" value="TFA97877.1"/>
    <property type="molecule type" value="Genomic_DNA"/>
</dbReference>
<evidence type="ECO:0000313" key="3">
    <source>
        <dbReference type="Proteomes" id="UP001642720"/>
    </source>
</evidence>
<dbReference type="Gene3D" id="3.40.630.30">
    <property type="match status" value="1"/>
</dbReference>
<gene>
    <name evidence="2" type="ORF">CCMA1212_010391</name>
</gene>
<organism evidence="2 3">
    <name type="scientific">Trichoderma ghanense</name>
    <dbReference type="NCBI Taxonomy" id="65468"/>
    <lineage>
        <taxon>Eukaryota</taxon>
        <taxon>Fungi</taxon>
        <taxon>Dikarya</taxon>
        <taxon>Ascomycota</taxon>
        <taxon>Pezizomycotina</taxon>
        <taxon>Sordariomycetes</taxon>
        <taxon>Hypocreomycetidae</taxon>
        <taxon>Hypocreales</taxon>
        <taxon>Hypocreaceae</taxon>
        <taxon>Trichoderma</taxon>
    </lineage>
</organism>
<name>A0ABY2GPP9_9HYPO</name>
<feature type="domain" description="N-acetyltransferase" evidence="1">
    <location>
        <begin position="37"/>
        <end position="197"/>
    </location>
</feature>
<dbReference type="PANTHER" id="PTHR43792:SF1">
    <property type="entry name" value="N-ACETYLTRANSFERASE DOMAIN-CONTAINING PROTEIN"/>
    <property type="match status" value="1"/>
</dbReference>
<accession>A0ABY2GPP9</accession>
<dbReference type="InterPro" id="IPR000182">
    <property type="entry name" value="GNAT_dom"/>
</dbReference>
<sequence>MASSTPASKPKWATIKTTLPARPLPLNSSRVPVTTDRLIIRALDADDLDGLHLIRTQPEVMVNHPQGRIDRDLEETRPKLDLFLPPKDESHYNFAICSKETGEMIGIGGCHQLKSMFGWPAMGYMFRKEFWGKGLATEFTRAWLDMWCKLPREEAHIEVDQRSIPEGAEEEALEVMTAFTSAENLASQKVLEKSGFERFLTWEEADLRKPDAQITLVAYRYSPNKQLAN</sequence>
<reference evidence="2 3" key="1">
    <citation type="submission" date="2018-01" db="EMBL/GenBank/DDBJ databases">
        <title>Genome characterization of the sugarcane-associated fungus Trichoderma ghanense CCMA-1212 and their application in lignocelulose bioconversion.</title>
        <authorList>
            <person name="Steindorff A.S."/>
            <person name="Mendes T.D."/>
            <person name="Vilela E.S.D."/>
            <person name="Rodrigues D.S."/>
            <person name="Formighieri E.F."/>
            <person name="Melo I.S."/>
            <person name="Favaro L.C.L."/>
        </authorList>
    </citation>
    <scope>NUCLEOTIDE SEQUENCE [LARGE SCALE GENOMIC DNA]</scope>
    <source>
        <strain evidence="2 3">CCMA-1212</strain>
    </source>
</reference>
<protein>
    <recommendedName>
        <fullName evidence="1">N-acetyltransferase domain-containing protein</fullName>
    </recommendedName>
</protein>